<evidence type="ECO:0000256" key="1">
    <source>
        <dbReference type="SAM" id="MobiDB-lite"/>
    </source>
</evidence>
<evidence type="ECO:0000313" key="4">
    <source>
        <dbReference type="Proteomes" id="UP001165405"/>
    </source>
</evidence>
<comment type="caution">
    <text evidence="3">The sequence shown here is derived from an EMBL/GenBank/DDBJ whole genome shotgun (WGS) entry which is preliminary data.</text>
</comment>
<sequence>MTGTDAADEAVNRPEAEPTEAVPAETAPEAAPAEAGAEEATAAEAEPAEAPAAEAEAEAEPAPAPAEVSPAAPVAATEPEPDALFAAPGAAPAPAAPAPAAAAPAASEAAPALTTADPYHLAPPPAPEQALLPATPWREDRGALTAGLLNLSGLGLGYVLLRAWARAAAAAVISIVFLVIVLPVTWQGVSAGWLVAYVIVLVGLAADAWFLARRRARRGLAAMPVPGARIAAWPLLAVVPVAAVAYAGVQAEELEQHLEEVVATAMTELRSVTEESWSARSATFEDSYVALAEVAVDHPDSRAAATVPEHLDTLYAQATNGAPCSVLEAVDWFAEPHTVVPDEVSLQPRAAEALPASLRGCAGTYLETANPSDAAPYLDRLLADHGSSAEATALPGEMATWRDEILATITGDDPCGALESTRGVAQLFDLVAAESLATLGGAAAERVPEGIYLCGLRYFDDKEFTLARETLTELVEDHAGDPRVAYAERVIVTADVATVYPEAGAQRPGESAAGGARTEITIYNYGPDAVDWLYTGADTGSVHLEPCASCATVSDLESAPECLESSPGYPSVVLSLPEGSYFMALRGSDGTLNDPEDGTGAYPIDADYYYWDCAYVIEEPIAFDTSNPIP</sequence>
<dbReference type="Proteomes" id="UP001165405">
    <property type="component" value="Unassembled WGS sequence"/>
</dbReference>
<accession>A0AA41QGS4</accession>
<protein>
    <submittedName>
        <fullName evidence="3">Uncharacterized protein</fullName>
    </submittedName>
</protein>
<keyword evidence="2" id="KW-1133">Transmembrane helix</keyword>
<dbReference type="RefSeq" id="WP_236089712.1">
    <property type="nucleotide sequence ID" value="NZ_JAKGSG010000035.1"/>
</dbReference>
<feature type="transmembrane region" description="Helical" evidence="2">
    <location>
        <begin position="168"/>
        <end position="186"/>
    </location>
</feature>
<feature type="compositionally biased region" description="Low complexity" evidence="1">
    <location>
        <begin position="19"/>
        <end position="54"/>
    </location>
</feature>
<name>A0AA41QGS4_9MICO</name>
<gene>
    <name evidence="3" type="ORF">L1785_13115</name>
</gene>
<keyword evidence="4" id="KW-1185">Reference proteome</keyword>
<dbReference type="AlphaFoldDB" id="A0AA41QGS4"/>
<feature type="transmembrane region" description="Helical" evidence="2">
    <location>
        <begin position="230"/>
        <end position="249"/>
    </location>
</feature>
<feature type="transmembrane region" description="Helical" evidence="2">
    <location>
        <begin position="192"/>
        <end position="210"/>
    </location>
</feature>
<dbReference type="EMBL" id="JAKGSG010000035">
    <property type="protein sequence ID" value="MCF4121917.1"/>
    <property type="molecule type" value="Genomic_DNA"/>
</dbReference>
<feature type="region of interest" description="Disordered" evidence="1">
    <location>
        <begin position="1"/>
        <end position="77"/>
    </location>
</feature>
<evidence type="ECO:0000256" key="2">
    <source>
        <dbReference type="SAM" id="Phobius"/>
    </source>
</evidence>
<reference evidence="3" key="1">
    <citation type="submission" date="2022-01" db="EMBL/GenBank/DDBJ databases">
        <title>Antribacter sp. nov., isolated from Guizhou of China.</title>
        <authorList>
            <person name="Chengliang C."/>
            <person name="Ya Z."/>
        </authorList>
    </citation>
    <scope>NUCLEOTIDE SEQUENCE</scope>
    <source>
        <strain evidence="3">KLBMP 9083</strain>
    </source>
</reference>
<keyword evidence="2" id="KW-0472">Membrane</keyword>
<keyword evidence="2" id="KW-0812">Transmembrane</keyword>
<proteinExistence type="predicted"/>
<organism evidence="3 4">
    <name type="scientific">Antribacter soli</name>
    <dbReference type="NCBI Taxonomy" id="2910976"/>
    <lineage>
        <taxon>Bacteria</taxon>
        <taxon>Bacillati</taxon>
        <taxon>Actinomycetota</taxon>
        <taxon>Actinomycetes</taxon>
        <taxon>Micrococcales</taxon>
        <taxon>Promicromonosporaceae</taxon>
        <taxon>Antribacter</taxon>
    </lineage>
</organism>
<evidence type="ECO:0000313" key="3">
    <source>
        <dbReference type="EMBL" id="MCF4121917.1"/>
    </source>
</evidence>
<feature type="compositionally biased region" description="Low complexity" evidence="1">
    <location>
        <begin position="65"/>
        <end position="77"/>
    </location>
</feature>